<dbReference type="CDD" id="cd19542">
    <property type="entry name" value="CT_NRPS-like"/>
    <property type="match status" value="1"/>
</dbReference>
<dbReference type="NCBIfam" id="NF003417">
    <property type="entry name" value="PRK04813.1"/>
    <property type="match status" value="4"/>
</dbReference>
<dbReference type="InterPro" id="IPR042099">
    <property type="entry name" value="ANL_N_sf"/>
</dbReference>
<dbReference type="Pfam" id="PF00668">
    <property type="entry name" value="Condensation"/>
    <property type="match status" value="5"/>
</dbReference>
<accession>A0ABR2ITJ0</accession>
<keyword evidence="3" id="KW-0436">Ligase</keyword>
<keyword evidence="7" id="KW-1185">Reference proteome</keyword>
<evidence type="ECO:0000256" key="3">
    <source>
        <dbReference type="ARBA" id="ARBA00022598"/>
    </source>
</evidence>
<dbReference type="InterPro" id="IPR009081">
    <property type="entry name" value="PP-bd_ACP"/>
</dbReference>
<dbReference type="EMBL" id="JAPCWZ010000004">
    <property type="protein sequence ID" value="KAK8867686.1"/>
    <property type="molecule type" value="Genomic_DNA"/>
</dbReference>
<feature type="region of interest" description="Disordered" evidence="4">
    <location>
        <begin position="89"/>
        <end position="113"/>
    </location>
</feature>
<dbReference type="InterPro" id="IPR001242">
    <property type="entry name" value="Condensation_dom"/>
</dbReference>
<feature type="domain" description="Carrier" evidence="5">
    <location>
        <begin position="1100"/>
        <end position="1176"/>
    </location>
</feature>
<dbReference type="Gene3D" id="1.10.1200.10">
    <property type="entry name" value="ACP-like"/>
    <property type="match status" value="4"/>
</dbReference>
<name>A0ABR2ITJ0_9PEZI</name>
<dbReference type="NCBIfam" id="TIGR01733">
    <property type="entry name" value="AA-adenyl-dom"/>
    <property type="match status" value="4"/>
</dbReference>
<protein>
    <submittedName>
        <fullName evidence="6">Nonribosomal peptide synthase</fullName>
    </submittedName>
</protein>
<dbReference type="InterPro" id="IPR006162">
    <property type="entry name" value="Ppantetheine_attach_site"/>
</dbReference>
<dbReference type="Pfam" id="PF00550">
    <property type="entry name" value="PP-binding"/>
    <property type="match status" value="4"/>
</dbReference>
<dbReference type="InterPro" id="IPR000873">
    <property type="entry name" value="AMP-dep_synth/lig_dom"/>
</dbReference>
<keyword evidence="1" id="KW-0596">Phosphopantetheine</keyword>
<evidence type="ECO:0000256" key="2">
    <source>
        <dbReference type="ARBA" id="ARBA00022553"/>
    </source>
</evidence>
<dbReference type="SUPFAM" id="SSF47336">
    <property type="entry name" value="ACP-like"/>
    <property type="match status" value="4"/>
</dbReference>
<dbReference type="Gene3D" id="3.30.559.30">
    <property type="entry name" value="Nonribosomal peptide synthetase, condensation domain"/>
    <property type="match status" value="5"/>
</dbReference>
<dbReference type="InterPro" id="IPR045851">
    <property type="entry name" value="AMP-bd_C_sf"/>
</dbReference>
<dbReference type="SUPFAM" id="SSF56801">
    <property type="entry name" value="Acetyl-CoA synthetase-like"/>
    <property type="match status" value="4"/>
</dbReference>
<dbReference type="InterPro" id="IPR020806">
    <property type="entry name" value="PKS_PP-bd"/>
</dbReference>
<sequence length="4987" mass="542911">MNQKREAEDLLSLKFALEDLAATALSISPRKLRARGHKTWLALGGDSLTAVNFMGACHEAGLDIDIPNVLQAASLDDLLERIAIRNIDRQANTNGDQKQHDPPERRPMSKGLRGVLNGSIDQVEAVGPCSPMQENLIALQTLDPKAYQLQLALRIASRNQHVQINIGTVAQAWSDVVKRHAALRTTFMESVDRPGRLDQLIWHDGNPQISVLSLADAENTADVGEYDTKFHHRLILAELPDDELFVRLIVSHALVDGVSIEVLFRDLVRALTRSLPTGPSMTCDDFLQAQQPDTSAEALAYWRQYTEGMESSFLQSESLEKKDMGRGDLYIVDDGVSLPTGVAGELLQSHNSTLANACQVAYALVLRSYTGSRNVSFSYTASGRQKRFRGLQETVGNFVSTLPCRIDLEGDPTVSEVLSRVQNEFLESLPFQGASLTGQQEEGVLSGRQIGDSLLSFQRGVPEADLAQLGLAVDVVSWEAPSDYNYTLALSLDKNYLGIRLSVWESVTSRDDAHHLVQLFRDSLDFVLKSASKPCSAFVGITKADQVKILSANGQPYVATRSCVHEQVSSMVERQPDRAAIHAWDGELTYSELETTSRRLAAHLLREGLQPEETVGICMEKSRWAPVVMLAILQAGGVVVPLGNQYPLNRARMVSESARISMLLVDQTHAKRLQGIVPHIMAIDGEILSRLPPAADVSWPNLSPDNAAWIVFTSGSTGIPKAVVLEHKTLCSPMKVQAARYDMGPSTRALQFSAHTFDVVVKDIFTTLSIGGCVCIPSEAQRLNDLGAAINAMEVNFATLTPTVASLLSPRDVPTLDTIVSTGEALSPAVLQPWLDDGRVRWFNGYGPSECSHVSTINGPIGHVDEAYIIGLPAANRLWVVDPLDCNRLSPIGAVGELLIEGAVAREYLHDAENTAAAFVTDPNFVKLLGLAPGRRMYRTGDLVRQIKDGRLVYLGRRDTQIKIRGQRVEVGEIESRISQSLPHNPLVCVELVCAADSAKRSPMLMAAVEMPGAAPPTAKISEPGTLCEADKGLLDTLQQLSAKLVDDLPLYMVPSHIIPFNSLPTNASAKLDRRATRALLCQLTENDLGRFKHPTTTRTVSTATESSLRSIWADVLGRPEEEIGNSDHFVQLGGDSVVAMRMVGIARQRGVLLSVADIVENPRLADMARVVDGYESTAAKVAEEDPNPFALWDGFLSESGIEQERRLAVVADQCGVLSSEIEDVYPTTPLQEGLMAMTSQFQGTYVAQQVFRLGAAVDMKHFQNAWATVTSSLTILRTRIVYTPDAGSVQVVLRDAPQWTLASELATFLEEDRNASFGYGTPLHRFATIGDDAKGERCFIWTAHHAAYDGQTVSRTLKMVAQVYEGGTVDAVTPIPRFVRSLGRNSADEAWQRAKAYWQKELGAAQLTRFPEPPSPTYRPFADGVMRRRFQPFGVQGASGGHGGHVSMAILLRAAWALVVSASAGNNEAMLAVVLSGRDTPVFGIEDLVAPTVTTVPARIRIDRSTSVADFLADVDRQSKEMAPHTQFGLGNIRREVPGLGNDFDPGHLFVVHVGLPLEDATSAGSLGLERMTGERQNFEGYNLVVECSLDDTGTDVAVEAHFDSQVLTSAQVDELMSRLEHIAHQLQRYNRPKAAVDSVGSLDLTTAEEKKKLLTWNKPIPEALDTTIDQLVVEQVSQSPNALAVCSRGRNLTFSDLDDAANRLALLLLDLEVGPEVLVGVCMDKSAYAVISMLAIMKAGGGVVPLGVKNTPARMQALVSDAAISVVIVDPEHEKRFEGLGTRALVFDATTLESLPRCRDSSKAISRACPDNTAWIIFTSGSTGVPKGVVLEHRSLCHGILALGSRYGLSPATRTFQFSAFTFDASISDIFATLTYGGCVCMPTEEDRTDGLVAAMNDFAITYAMLTPSVVSLLEPKTMPDSLDTIVFIGEPVKPTDVRSWTGHLNVFNGYGPTECSIISVTNGPISRPEDAPLIGSNVANRLWVTHPEDYNSLVPIGSPGELLIEGPAVARHYLHDPEKTAASMLVDPGFATLLNLPAGRRMYRTGDLVQQDPGTGLFTSLGRLDSQIKIRGQRVETGEIESHVTRLQPSIQYTCVDLVSLRGGLDPMLLAAVELPKDIRILGSRSHPDIAQEEVGLPVAVTPPSLQVNEFLRKVRTDLSQVLPLYMVPAHFIPMKLPLTASGKLDRRLTKMVLGGLSREQLLAFSVDDNRQKEDRKLTPTEEQLRLLWGQVLGLGLEENERTEDDFLQLGGDSVAAMRLVAAARTAPLPIQLGVRQILQSPRLADMALVAEENKAKAAAKASVADPRPFELWNEFQEADADQRSSLLGTLCGQCEGLEGPHDIVDVYPTTPLQEGLMAITSRQTSAYVAQQVFRMGADIDISRLHAAWNIMNRKLAILRTRIVYTAKGSLQVVAKDSLDWKHVTSLQGYLEQDQSQHFAYGTPLHRLAVVQEKSDRYFVWTVHHAAYDGWSLSVALRLLVQIYRDIEVGMTVTPIPRFIRYLQQMNKSALDTFWKDQLDGAQLTKFPALPSINYQPCAASLIETRLAGFSESLRDRSASSAAPISLGLLLRAAWAVTVSTYTGSSEATINISLSGRDVPVEDIGNIVVPTITTVPVRIKLDPTQSIADFLDAVDQQAKDMAPFVHVGLHDIRNAVPGLGSDFDAGHLFIIQPAPTDADSTGLGSIGLEPYSGVPDSAETRDFGGYPLAVDCTVDADSVQIEMRYDSEVLAHPRAAALLSQFEHTIRQLETRPAQASLADLDLLSPADAAAIRAWNLPVPPTTQACIHNLVADRVTESPDAPAVESWDGQLTYRTLHDAACRLASHLAVKHAVGPEVNVGLYMDKSRWAVVSILAILMAGGAVVPLGIQLPVTRVETITRDAGLSAILADATHAQRLEGLGGEVSPCFVTVDEAFVDSLPAPTTPGPISPGVGPDNAAWVVYTSGSTGVPKGIVLEHKALCSSFAAHGPQVGFGPHTRAFQFSAYTFDNAIEDILSVLTFGGCVCVPSEDQRLNALAETIRTLRVNLVNATPTMASLLRPTDVPLVKTLLLGGESVSPAVVAQWLGHAKIINTYGPAECSVDVACSAPIKQARDAGTIGLPLGVNFWVTRPSDFNRLVPVGMPGELLVEGPHLGRGYINDPEKTARAFVWDPLFISKLGVSSGRRMYRTGDLVQQNPDGSLIHLGRIDTQIKIRGQRVETGEIESNIVRVQSQVRMACVDLVKPSDVADSGDKLLVAAIDIGYFGCEERDQADAIPDQKVRKPTKALSELVQSLRGELFHLLPRYMVPHIVPMASLPQNASGKLDRRATQAIIGGLSREQIASFEGTDEQVEDGDLTPLEEQLRRIWAEMLGCSAKIGANANFQQLGGDSVTAMRIVAAAQGVGIRIGVADILKNPRLSDLARVADEYSTTSISIKDAAPFELWPGFNESDQQTRTKRLSEVARKCGVAVDEIEDVYPATALQEGLMAVTTEQPDAYFAQFQFHMHGMDLERFKAAWGKLMDSLTILRTRIVYDVVQGVSVQAIMRKNLVWTEGSDLDGYLTRDKQLNFAYGTPLHRLALIRTDDKKPDYFVWSMHHSIYDGYQIGLMLNMLARSYQDGGELHPVPPPVTRFIRYLQQKDKSQVASYWRGQLGNAHLTRFPPLPHANYRAQANDSSRRLLQRVAKPHTGPPISTLLRAAWALTVGAYTGSTEATTAIALAGRNIPVHDIGNMAMPTLTTVPMCTRFDDGKQRVSDLLASMDRQAEEMVPYLHTGMQHIRAAMPGQLGADFDPGHMLIVQPTLGAGNREDDPAYAMGLEELPTNKPDFSGYALAVQCSAHPDGAVDVEMLYDNRALPKGEAESLLLQLEHMVQQLESRPDTALCDLDLLKPADIGMIKEWNTPVLSAEPVHSCIHELVQRMVDEQPNAPAVMAWDGEMTYEVLSQTASRLAHHLVRLGVGPEVVVGVCLDKSLWAAVSMLAVLQSGGVVVALGTQHPLTRIKTIASDANIQVSLLDNAQAKRWHDAELLYQSIVVDSILIESLPIHTTPPVVSHLTPQSAAWIVYTSGSTGTPKGVVLSHQALCTGIISHGTLFGNTKSTRALQFASHTFGVVIEDFFTTLIFGGCTCIPSEDQRLDMNRLQQEIVRMGVNFVNITSTTASMLDPTTVPGVETVVLGGEAVRPAVAEVWVKHARVLNAYGQSECAVESVVGRVREGRDAVAIGFPIGGCAAWVVDPADVNRLVPVGAPGELLIQGPLLARGYLHDAEKTAGAFVTDPAFLRRLGLLPGGGHRMYRTGDLVRQRPDGSLVYLGRSDSQLKVRGQRVEPGEIESRIVQLDPEISHACVDLIRPVDADPSTNHVLVAAIELREPETTLTNGDHDEQKGTSTMTRAPTSHLTALVRQLRAKLAKDLPSYMVPSYFVALSGHLPINASGKLDRRATHALLAGLRRQELEVAGRVEKKADRALTPIEEQLREGFAKVLKRAVHEIGPDDHFIELGGDSVAAMHLVAACRQRGLVLSVRDLLQKQSIAAVSALVRIAGRDGGPFPHPDRSQNKNHSSAVTDIQEWMLNYHVARPDVGMTYFSLDGAGPLVDERMADACRKLLASVEILHTGFVQEAGTWKRVVLSPFMPEVRTYVTEQDIDEWTVEFMGREGSKPMAHGQPLADIALVTTDGTSSRETGRHRILMRLSHAIWDGMCMPVFWAMLKEIYETGEPRKVSTFSEYVDEVERQRTPESVRYWTKLLEGAVPTPIGSQGLPRPDDYVYPAGVLGPKTIPLVDRLPFQDATCSHLIKAAWSLTLARHAGRRDVVFADLVSGRAGTDASVADALGCCSTPIPVRVQLAPHTTYRDLVRAVRRQQLDSIPHETHGFGRIARECAPAGPDAWPGAMAAATSWINHVPTRVDGTGDDDAAVRLEIGDATYALGQPGSQAEKRWTFSEVRVSWTQNARGALEFHLVYATDRIAAGVARRLYDDLAYTVGRILASPDDLLDKQLLGEREGVQLA</sequence>
<dbReference type="Gene3D" id="3.30.300.30">
    <property type="match status" value="4"/>
</dbReference>
<dbReference type="InterPro" id="IPR023213">
    <property type="entry name" value="CAT-like_dom_sf"/>
</dbReference>
<dbReference type="InterPro" id="IPR010071">
    <property type="entry name" value="AA_adenyl_dom"/>
</dbReference>
<feature type="compositionally biased region" description="Basic and acidic residues" evidence="4">
    <location>
        <begin position="97"/>
        <end position="107"/>
    </location>
</feature>
<evidence type="ECO:0000313" key="7">
    <source>
        <dbReference type="Proteomes" id="UP001390339"/>
    </source>
</evidence>
<dbReference type="PROSITE" id="PS50075">
    <property type="entry name" value="CARRIER"/>
    <property type="match status" value="4"/>
</dbReference>
<dbReference type="PANTHER" id="PTHR45527:SF1">
    <property type="entry name" value="FATTY ACID SYNTHASE"/>
    <property type="match status" value="1"/>
</dbReference>
<proteinExistence type="predicted"/>
<dbReference type="InterPro" id="IPR020845">
    <property type="entry name" value="AMP-binding_CS"/>
</dbReference>
<evidence type="ECO:0000256" key="4">
    <source>
        <dbReference type="SAM" id="MobiDB-lite"/>
    </source>
</evidence>
<organism evidence="6 7">
    <name type="scientific">Apiospora arundinis</name>
    <dbReference type="NCBI Taxonomy" id="335852"/>
    <lineage>
        <taxon>Eukaryota</taxon>
        <taxon>Fungi</taxon>
        <taxon>Dikarya</taxon>
        <taxon>Ascomycota</taxon>
        <taxon>Pezizomycotina</taxon>
        <taxon>Sordariomycetes</taxon>
        <taxon>Xylariomycetidae</taxon>
        <taxon>Amphisphaeriales</taxon>
        <taxon>Apiosporaceae</taxon>
        <taxon>Apiospora</taxon>
    </lineage>
</organism>
<keyword evidence="2" id="KW-0597">Phosphoprotein</keyword>
<dbReference type="PROSITE" id="PS00455">
    <property type="entry name" value="AMP_BINDING"/>
    <property type="match status" value="4"/>
</dbReference>
<feature type="domain" description="Carrier" evidence="5">
    <location>
        <begin position="4447"/>
        <end position="4523"/>
    </location>
</feature>
<comment type="caution">
    <text evidence="6">The sequence shown here is derived from an EMBL/GenBank/DDBJ whole genome shotgun (WGS) entry which is preliminary data.</text>
</comment>
<dbReference type="CDD" id="cd19545">
    <property type="entry name" value="FUM14_C_NRPS-like"/>
    <property type="match status" value="3"/>
</dbReference>
<feature type="domain" description="Carrier" evidence="5">
    <location>
        <begin position="2222"/>
        <end position="2298"/>
    </location>
</feature>
<dbReference type="PROSITE" id="PS00012">
    <property type="entry name" value="PHOSPHOPANTETHEINE"/>
    <property type="match status" value="3"/>
</dbReference>
<dbReference type="PANTHER" id="PTHR45527">
    <property type="entry name" value="NONRIBOSOMAL PEPTIDE SYNTHETASE"/>
    <property type="match status" value="1"/>
</dbReference>
<dbReference type="Gene3D" id="3.40.50.12780">
    <property type="entry name" value="N-terminal domain of ligase-like"/>
    <property type="match status" value="4"/>
</dbReference>
<feature type="domain" description="Carrier" evidence="5">
    <location>
        <begin position="3337"/>
        <end position="3412"/>
    </location>
</feature>
<evidence type="ECO:0000313" key="6">
    <source>
        <dbReference type="EMBL" id="KAK8867686.1"/>
    </source>
</evidence>
<reference evidence="6 7" key="1">
    <citation type="journal article" date="2024" name="IMA Fungus">
        <title>Apiospora arundinis, a panoply of carbohydrate-active enzymes and secondary metabolites.</title>
        <authorList>
            <person name="Sorensen T."/>
            <person name="Petersen C."/>
            <person name="Muurmann A.T."/>
            <person name="Christiansen J.V."/>
            <person name="Brundto M.L."/>
            <person name="Overgaard C.K."/>
            <person name="Boysen A.T."/>
            <person name="Wollenberg R.D."/>
            <person name="Larsen T.O."/>
            <person name="Sorensen J.L."/>
            <person name="Nielsen K.L."/>
            <person name="Sondergaard T.E."/>
        </authorList>
    </citation>
    <scope>NUCLEOTIDE SEQUENCE [LARGE SCALE GENOMIC DNA]</scope>
    <source>
        <strain evidence="6 7">AAU 773</strain>
    </source>
</reference>
<dbReference type="CDD" id="cd05918">
    <property type="entry name" value="A_NRPS_SidN3_like"/>
    <property type="match status" value="4"/>
</dbReference>
<evidence type="ECO:0000256" key="1">
    <source>
        <dbReference type="ARBA" id="ARBA00022450"/>
    </source>
</evidence>
<dbReference type="SUPFAM" id="SSF52777">
    <property type="entry name" value="CoA-dependent acyltransferases"/>
    <property type="match status" value="10"/>
</dbReference>
<dbReference type="Gene3D" id="3.30.559.10">
    <property type="entry name" value="Chloramphenicol acetyltransferase-like domain"/>
    <property type="match status" value="5"/>
</dbReference>
<dbReference type="Proteomes" id="UP001390339">
    <property type="component" value="Unassembled WGS sequence"/>
</dbReference>
<gene>
    <name evidence="6" type="ORF">PGQ11_006264</name>
</gene>
<dbReference type="Pfam" id="PF00501">
    <property type="entry name" value="AMP-binding"/>
    <property type="match status" value="4"/>
</dbReference>
<dbReference type="SMART" id="SM00823">
    <property type="entry name" value="PKS_PP"/>
    <property type="match status" value="3"/>
</dbReference>
<dbReference type="InterPro" id="IPR036736">
    <property type="entry name" value="ACP-like_sf"/>
</dbReference>
<evidence type="ECO:0000259" key="5">
    <source>
        <dbReference type="PROSITE" id="PS50075"/>
    </source>
</evidence>